<feature type="non-terminal residue" evidence="2">
    <location>
        <position position="1"/>
    </location>
</feature>
<evidence type="ECO:0000256" key="1">
    <source>
        <dbReference type="SAM" id="MobiDB-lite"/>
    </source>
</evidence>
<name>A0A067BT55_SAPPC</name>
<gene>
    <name evidence="2" type="ORF">SPRG_12457</name>
</gene>
<sequence>PIAREPNVAHEYDGFGANDFATPRPALSLLDELAGSDSNPSEDNYEPEELESNAVWQAFRRSVVLRRSSALKSASAGSNSGRTASLMLSSSLAKKTIKLRKKVRRSSSTGTPHVTASDVRNAGGFAQFHKNMIQRRIHQAQIVMQPPPP</sequence>
<proteinExistence type="predicted"/>
<dbReference type="RefSeq" id="XP_012207894.1">
    <property type="nucleotide sequence ID" value="XM_012352504.1"/>
</dbReference>
<dbReference type="GeneID" id="24134412"/>
<dbReference type="EMBL" id="KK583288">
    <property type="protein sequence ID" value="KDO21448.1"/>
    <property type="molecule type" value="Genomic_DNA"/>
</dbReference>
<organism evidence="2 3">
    <name type="scientific">Saprolegnia parasitica (strain CBS 223.65)</name>
    <dbReference type="NCBI Taxonomy" id="695850"/>
    <lineage>
        <taxon>Eukaryota</taxon>
        <taxon>Sar</taxon>
        <taxon>Stramenopiles</taxon>
        <taxon>Oomycota</taxon>
        <taxon>Saprolegniomycetes</taxon>
        <taxon>Saprolegniales</taxon>
        <taxon>Saprolegniaceae</taxon>
        <taxon>Saprolegnia</taxon>
    </lineage>
</organism>
<dbReference type="AlphaFoldDB" id="A0A067BT55"/>
<keyword evidence="3" id="KW-1185">Reference proteome</keyword>
<reference evidence="2 3" key="1">
    <citation type="journal article" date="2013" name="PLoS Genet.">
        <title>Distinctive expansion of potential virulence genes in the genome of the oomycete fish pathogen Saprolegnia parasitica.</title>
        <authorList>
            <person name="Jiang R.H."/>
            <person name="de Bruijn I."/>
            <person name="Haas B.J."/>
            <person name="Belmonte R."/>
            <person name="Lobach L."/>
            <person name="Christie J."/>
            <person name="van den Ackerveken G."/>
            <person name="Bottin A."/>
            <person name="Bulone V."/>
            <person name="Diaz-Moreno S.M."/>
            <person name="Dumas B."/>
            <person name="Fan L."/>
            <person name="Gaulin E."/>
            <person name="Govers F."/>
            <person name="Grenville-Briggs L.J."/>
            <person name="Horner N.R."/>
            <person name="Levin J.Z."/>
            <person name="Mammella M."/>
            <person name="Meijer H.J."/>
            <person name="Morris P."/>
            <person name="Nusbaum C."/>
            <person name="Oome S."/>
            <person name="Phillips A.J."/>
            <person name="van Rooyen D."/>
            <person name="Rzeszutek E."/>
            <person name="Saraiva M."/>
            <person name="Secombes C.J."/>
            <person name="Seidl M.F."/>
            <person name="Snel B."/>
            <person name="Stassen J.H."/>
            <person name="Sykes S."/>
            <person name="Tripathy S."/>
            <person name="van den Berg H."/>
            <person name="Vega-Arreguin J.C."/>
            <person name="Wawra S."/>
            <person name="Young S.K."/>
            <person name="Zeng Q."/>
            <person name="Dieguez-Uribeondo J."/>
            <person name="Russ C."/>
            <person name="Tyler B.M."/>
            <person name="van West P."/>
        </authorList>
    </citation>
    <scope>NUCLEOTIDE SEQUENCE [LARGE SCALE GENOMIC DNA]</scope>
    <source>
        <strain evidence="2 3">CBS 223.65</strain>
    </source>
</reference>
<feature type="region of interest" description="Disordered" evidence="1">
    <location>
        <begin position="31"/>
        <end position="50"/>
    </location>
</feature>
<dbReference type="KEGG" id="spar:SPRG_12457"/>
<accession>A0A067BT55</accession>
<protein>
    <submittedName>
        <fullName evidence="2">Uncharacterized protein</fullName>
    </submittedName>
</protein>
<evidence type="ECO:0000313" key="2">
    <source>
        <dbReference type="EMBL" id="KDO21448.1"/>
    </source>
</evidence>
<evidence type="ECO:0000313" key="3">
    <source>
        <dbReference type="Proteomes" id="UP000030745"/>
    </source>
</evidence>
<dbReference type="VEuPathDB" id="FungiDB:SPRG_12457"/>
<dbReference type="Proteomes" id="UP000030745">
    <property type="component" value="Unassembled WGS sequence"/>
</dbReference>